<comment type="similarity">
    <text evidence="5">In the C-terminal section; belongs to the aldehyde dehydrogenase family.</text>
</comment>
<comment type="catalytic activity">
    <reaction evidence="5">
        <text>L-proline + a quinone = (S)-1-pyrroline-5-carboxylate + a quinol + H(+)</text>
        <dbReference type="Rhea" id="RHEA:23784"/>
        <dbReference type="ChEBI" id="CHEBI:15378"/>
        <dbReference type="ChEBI" id="CHEBI:17388"/>
        <dbReference type="ChEBI" id="CHEBI:24646"/>
        <dbReference type="ChEBI" id="CHEBI:60039"/>
        <dbReference type="ChEBI" id="CHEBI:132124"/>
        <dbReference type="EC" id="1.5.5.2"/>
    </reaction>
</comment>
<dbReference type="SUPFAM" id="SSF53720">
    <property type="entry name" value="ALDH-like"/>
    <property type="match status" value="1"/>
</dbReference>
<dbReference type="Pfam" id="PF01619">
    <property type="entry name" value="Pro_dh"/>
    <property type="match status" value="1"/>
</dbReference>
<comment type="catalytic activity">
    <reaction evidence="4 5">
        <text>L-glutamate 5-semialdehyde + NAD(+) + H2O = L-glutamate + NADH + 2 H(+)</text>
        <dbReference type="Rhea" id="RHEA:30235"/>
        <dbReference type="ChEBI" id="CHEBI:15377"/>
        <dbReference type="ChEBI" id="CHEBI:15378"/>
        <dbReference type="ChEBI" id="CHEBI:29985"/>
        <dbReference type="ChEBI" id="CHEBI:57540"/>
        <dbReference type="ChEBI" id="CHEBI:57945"/>
        <dbReference type="ChEBI" id="CHEBI:58066"/>
        <dbReference type="EC" id="1.2.1.88"/>
    </reaction>
</comment>
<name>A0A916TMB2_9HYPH</name>
<protein>
    <recommendedName>
        <fullName evidence="5">Bifunctional protein PutA</fullName>
    </recommendedName>
    <domain>
        <recommendedName>
            <fullName evidence="5">Proline dehydrogenase</fullName>
            <ecNumber evidence="5">1.5.5.2</ecNumber>
        </recommendedName>
        <alternativeName>
            <fullName evidence="5">Proline oxidase</fullName>
        </alternativeName>
    </domain>
    <domain>
        <recommendedName>
            <fullName evidence="5">Delta-1-pyrroline-5-carboxylate dehydrogenase</fullName>
            <shortName evidence="5">P5C dehydrogenase</shortName>
            <ecNumber evidence="5">1.2.1.88</ecNumber>
        </recommendedName>
        <alternativeName>
            <fullName evidence="5">L-glutamate gamma-semialdehyde dehydrogenase</fullName>
        </alternativeName>
    </domain>
</protein>
<dbReference type="Proteomes" id="UP000605148">
    <property type="component" value="Unassembled WGS sequence"/>
</dbReference>
<dbReference type="PANTHER" id="PTHR42862:SF1">
    <property type="entry name" value="DELTA-1-PYRROLINE-5-CARBOXYLATE DEHYDROGENASE 2, ISOFORM A-RELATED"/>
    <property type="match status" value="1"/>
</dbReference>
<reference evidence="10" key="2">
    <citation type="submission" date="2020-09" db="EMBL/GenBank/DDBJ databases">
        <authorList>
            <person name="Sun Q."/>
            <person name="Zhou Y."/>
        </authorList>
    </citation>
    <scope>NUCLEOTIDE SEQUENCE</scope>
    <source>
        <strain evidence="10">CGMCC 1.12426</strain>
    </source>
</reference>
<keyword evidence="5" id="KW-0805">Transcription regulation</keyword>
<comment type="cofactor">
    <cofactor evidence="5">
        <name>FAD</name>
        <dbReference type="ChEBI" id="CHEBI:57692"/>
    </cofactor>
</comment>
<dbReference type="InterPro" id="IPR050485">
    <property type="entry name" value="Proline_metab_enzyme"/>
</dbReference>
<evidence type="ECO:0000256" key="6">
    <source>
        <dbReference type="PIRSR" id="PIRSR000197-1"/>
    </source>
</evidence>
<dbReference type="EC" id="1.5.5.2" evidence="5"/>
<keyword evidence="11" id="KW-1185">Reference proteome</keyword>
<dbReference type="InterPro" id="IPR002872">
    <property type="entry name" value="Proline_DH_dom"/>
</dbReference>
<keyword evidence="3 5" id="KW-0520">NAD</keyword>
<dbReference type="GO" id="GO:0010133">
    <property type="term" value="P:L-proline catabolic process to L-glutamate"/>
    <property type="evidence" value="ECO:0007669"/>
    <property type="project" value="UniProtKB-UniRule"/>
</dbReference>
<organism evidence="10 11">
    <name type="scientific">Roseibium aquae</name>
    <dbReference type="NCBI Taxonomy" id="1323746"/>
    <lineage>
        <taxon>Bacteria</taxon>
        <taxon>Pseudomonadati</taxon>
        <taxon>Pseudomonadota</taxon>
        <taxon>Alphaproteobacteria</taxon>
        <taxon>Hyphomicrobiales</taxon>
        <taxon>Stappiaceae</taxon>
        <taxon>Roseibium</taxon>
    </lineage>
</organism>
<comment type="pathway">
    <text evidence="5">Amino-acid degradation; L-proline degradation into L-glutamate; L-glutamate from L-proline: step 1/2.</text>
</comment>
<dbReference type="InterPro" id="IPR016162">
    <property type="entry name" value="Ald_DH_N"/>
</dbReference>
<evidence type="ECO:0000259" key="7">
    <source>
        <dbReference type="Pfam" id="PF00171"/>
    </source>
</evidence>
<dbReference type="Gene3D" id="3.40.309.10">
    <property type="entry name" value="Aldehyde Dehydrogenase, Chain A, domain 2"/>
    <property type="match status" value="1"/>
</dbReference>
<feature type="domain" description="Aldehyde dehydrogenase" evidence="7">
    <location>
        <begin position="566"/>
        <end position="1022"/>
    </location>
</feature>
<dbReference type="AlphaFoldDB" id="A0A916TMB2"/>
<comment type="similarity">
    <text evidence="5">In the N-terminal section; belongs to the proline dehydrogenase family.</text>
</comment>
<dbReference type="PROSITE" id="PS00070">
    <property type="entry name" value="ALDEHYDE_DEHYDR_CYS"/>
    <property type="match status" value="1"/>
</dbReference>
<dbReference type="Gene3D" id="3.20.20.220">
    <property type="match status" value="1"/>
</dbReference>
<feature type="domain" description="Proline dehydrogenase" evidence="8">
    <location>
        <begin position="190"/>
        <end position="480"/>
    </location>
</feature>
<dbReference type="InterPro" id="IPR016161">
    <property type="entry name" value="Ald_DH/histidinol_DH"/>
</dbReference>
<evidence type="ECO:0000256" key="1">
    <source>
        <dbReference type="ARBA" id="ARBA00004786"/>
    </source>
</evidence>
<dbReference type="FunFam" id="3.40.309.10:FF:000005">
    <property type="entry name" value="1-pyrroline-5-carboxylate dehydrogenase 1"/>
    <property type="match status" value="1"/>
</dbReference>
<dbReference type="Pfam" id="PF14850">
    <property type="entry name" value="Pro_dh-DNA_bdg"/>
    <property type="match status" value="1"/>
</dbReference>
<dbReference type="InterPro" id="IPR024082">
    <property type="entry name" value="PRODH_PutA_dom_II"/>
</dbReference>
<dbReference type="InterPro" id="IPR005933">
    <property type="entry name" value="PutA_C"/>
</dbReference>
<keyword evidence="5" id="KW-0678">Repressor</keyword>
<dbReference type="InterPro" id="IPR025703">
    <property type="entry name" value="Bifunct_PutA"/>
</dbReference>
<dbReference type="GO" id="GO:0003842">
    <property type="term" value="F:L-glutamate gamma-semialdehyde dehydrogenase activity"/>
    <property type="evidence" value="ECO:0007669"/>
    <property type="project" value="UniProtKB-UniRule"/>
</dbReference>
<dbReference type="GO" id="GO:0003700">
    <property type="term" value="F:DNA-binding transcription factor activity"/>
    <property type="evidence" value="ECO:0007669"/>
    <property type="project" value="InterPro"/>
</dbReference>
<dbReference type="OrthoDB" id="9812625at2"/>
<dbReference type="SUPFAM" id="SSF81935">
    <property type="entry name" value="N-terminal domain of bifunctional PutA protein"/>
    <property type="match status" value="1"/>
</dbReference>
<dbReference type="PANTHER" id="PTHR42862">
    <property type="entry name" value="DELTA-1-PYRROLINE-5-CARBOXYLATE DEHYDROGENASE 1, ISOFORM A-RELATED"/>
    <property type="match status" value="1"/>
</dbReference>
<feature type="active site" evidence="6">
    <location>
        <position position="833"/>
    </location>
</feature>
<keyword evidence="5" id="KW-0238">DNA-binding</keyword>
<keyword evidence="2 5" id="KW-0560">Oxidoreductase</keyword>
<dbReference type="InterPro" id="IPR029041">
    <property type="entry name" value="FAD-linked_oxidoreductase-like"/>
</dbReference>
<dbReference type="InterPro" id="IPR015590">
    <property type="entry name" value="Aldehyde_DH_dom"/>
</dbReference>
<evidence type="ECO:0000256" key="5">
    <source>
        <dbReference type="PIRNR" id="PIRNR000197"/>
    </source>
</evidence>
<dbReference type="EC" id="1.2.1.88" evidence="5"/>
<dbReference type="NCBIfam" id="NF008869">
    <property type="entry name" value="PRK11904.1"/>
    <property type="match status" value="1"/>
</dbReference>
<keyword evidence="5" id="KW-0804">Transcription</keyword>
<evidence type="ECO:0000313" key="11">
    <source>
        <dbReference type="Proteomes" id="UP000605148"/>
    </source>
</evidence>
<feature type="domain" description="Proline dehydrogenase PutA" evidence="9">
    <location>
        <begin position="70"/>
        <end position="180"/>
    </location>
</feature>
<reference evidence="10" key="1">
    <citation type="journal article" date="2014" name="Int. J. Syst. Evol. Microbiol.">
        <title>Complete genome sequence of Corynebacterium casei LMG S-19264T (=DSM 44701T), isolated from a smear-ripened cheese.</title>
        <authorList>
            <consortium name="US DOE Joint Genome Institute (JGI-PGF)"/>
            <person name="Walter F."/>
            <person name="Albersmeier A."/>
            <person name="Kalinowski J."/>
            <person name="Ruckert C."/>
        </authorList>
    </citation>
    <scope>NUCLEOTIDE SEQUENCE</scope>
    <source>
        <strain evidence="10">CGMCC 1.12426</strain>
    </source>
</reference>
<dbReference type="SUPFAM" id="SSF51730">
    <property type="entry name" value="FAD-linked oxidoreductase"/>
    <property type="match status" value="1"/>
</dbReference>
<sequence length="1046" mass="112385">MSASAAVEDIKLENAGFEPFRADYAPDDRKLVERFLGETRLEDAAERRIDTLASGYIHDMRTAPAGLGGVEDFMREFGLTTREGLALMVLAEALLRVPDAATADKLIEDKLAAARFDESEGPKSDTLLVSASSWALGITSRLLHPGDTPKSILSALVKRMGMPAVRTATRKAMRLLGHQFVLGETISKAIDRAKAQEKKGYRYSYDMLGEGARTEADAKRYYQSYADAIRTIGAAAGNRALPDRPGISVKLSALHPRYEAVNGDRARTELVPRLIELAEMARGYDLNFTVDAEEADRLEISLDIIASLLTHPITEGWDGFGLAVQAYQKRGVEVIDWLVAAARHNKRRLMVRLVKGAYWDTEIKHAQEMGVDGYPVFTRKAATDLSYLACAKRMLAARDVLYPQFATHNALTVAQIMELAGNREGYEFQRLHGMGESLFRSITERDGYPCRIYAPVGGHKDLLAYLVRRLLENGANSSFVTIVGDSSVPIAQLLKRPAEILQNGARSINGSIPQPRDLYGEERRNSAGLELGCAKQRAALTAGIANSAMPAVQARPLIPGVTVTGSEAAVISPVDGKTKAGSVVMADTGHVEAAFTAAGEGFKAWSRRPVEERAAALDKMADLMEADFNRLMAILCCEGGKTLPDGIAEIREAVDFCRYYAAEARGLFGAGRLMPGPTGEEDRYRYRGRGVFVCISPWNFPLAIFLGQVCAGLVAGNTVIAKPAEQTPLIAYEAVRMLHRAGVPEAALIYLPGDGRIGAALTAHQKVAGVAFTGSTETAWAINRALAEKRGPIVPLIAETGGINAMIVDATALPEQVCDDVMMSAFRSAGQRCSALRLLFVQSDVADSLLTMLEGAARELALGDPRLPSTDIGPVIDAEARDGILAHVEAMRQDQTLRYAGKAPGGDLAGGSWVAPHIIELDKPEALRKEVFGPVLHVVRYESKDLDKVLDAIEATGYGLTLGVHSRIDATVKMVVDRLSVGNVYVNRNTIGAVVGTQPFGGSGLSGTGPKAGGPNYLNRFALEQVVSINTAAAGGNASLVAASDE</sequence>
<evidence type="ECO:0000259" key="9">
    <source>
        <dbReference type="Pfam" id="PF14850"/>
    </source>
</evidence>
<comment type="pathway">
    <text evidence="1 5">Amino-acid degradation; L-proline degradation into L-glutamate; L-glutamate from L-proline: step 2/2.</text>
</comment>
<feature type="active site" evidence="6">
    <location>
        <position position="799"/>
    </location>
</feature>
<dbReference type="RefSeq" id="WP_150497335.1">
    <property type="nucleotide sequence ID" value="NZ_BMFA01000010.1"/>
</dbReference>
<keyword evidence="5" id="KW-0642">Proline metabolism</keyword>
<dbReference type="GO" id="GO:0004657">
    <property type="term" value="F:proline dehydrogenase activity"/>
    <property type="evidence" value="ECO:0007669"/>
    <property type="project" value="UniProtKB-UniRule"/>
</dbReference>
<dbReference type="CDD" id="cd07125">
    <property type="entry name" value="ALDH_PutA-P5CDH"/>
    <property type="match status" value="1"/>
</dbReference>
<dbReference type="PIRSF" id="PIRSF000197">
    <property type="entry name" value="Bifunct_PutA"/>
    <property type="match status" value="1"/>
</dbReference>
<evidence type="ECO:0000256" key="4">
    <source>
        <dbReference type="ARBA" id="ARBA00048142"/>
    </source>
</evidence>
<accession>A0A916TMB2</accession>
<dbReference type="Gene3D" id="1.20.5.460">
    <property type="entry name" value="Single helix bin"/>
    <property type="match status" value="1"/>
</dbReference>
<dbReference type="EMBL" id="BMFA01000010">
    <property type="protein sequence ID" value="GGB57669.1"/>
    <property type="molecule type" value="Genomic_DNA"/>
</dbReference>
<dbReference type="GO" id="GO:0009898">
    <property type="term" value="C:cytoplasmic side of plasma membrane"/>
    <property type="evidence" value="ECO:0007669"/>
    <property type="project" value="TreeGrafter"/>
</dbReference>
<comment type="caution">
    <text evidence="10">The sequence shown here is derived from an EMBL/GenBank/DDBJ whole genome shotgun (WGS) entry which is preliminary data.</text>
</comment>
<dbReference type="InterPro" id="IPR024089">
    <property type="entry name" value="PRODH_PutA_dom_I/II"/>
</dbReference>
<evidence type="ECO:0000256" key="3">
    <source>
        <dbReference type="ARBA" id="ARBA00023027"/>
    </source>
</evidence>
<evidence type="ECO:0000256" key="2">
    <source>
        <dbReference type="ARBA" id="ARBA00023002"/>
    </source>
</evidence>
<proteinExistence type="inferred from homology"/>
<gene>
    <name evidence="10" type="primary">putA</name>
    <name evidence="10" type="ORF">GCM10011316_32160</name>
</gene>
<dbReference type="Gene3D" id="3.40.605.10">
    <property type="entry name" value="Aldehyde Dehydrogenase, Chain A, domain 1"/>
    <property type="match status" value="1"/>
</dbReference>
<keyword evidence="5" id="KW-0274">FAD</keyword>
<dbReference type="GO" id="GO:0003677">
    <property type="term" value="F:DNA binding"/>
    <property type="evidence" value="ECO:0007669"/>
    <property type="project" value="UniProtKB-KW"/>
</dbReference>
<dbReference type="NCBIfam" id="TIGR01238">
    <property type="entry name" value="D1pyr5carbox3"/>
    <property type="match status" value="1"/>
</dbReference>
<comment type="function">
    <text evidence="5">Oxidizes proline to glutamate for use as a carbon and nitrogen source.</text>
</comment>
<evidence type="ECO:0000313" key="10">
    <source>
        <dbReference type="EMBL" id="GGB57669.1"/>
    </source>
</evidence>
<dbReference type="InterPro" id="IPR016163">
    <property type="entry name" value="Ald_DH_C"/>
</dbReference>
<dbReference type="InterPro" id="IPR016160">
    <property type="entry name" value="Ald_DH_CS_CYS"/>
</dbReference>
<evidence type="ECO:0000259" key="8">
    <source>
        <dbReference type="Pfam" id="PF01619"/>
    </source>
</evidence>
<keyword evidence="5" id="KW-0285">Flavoprotein</keyword>
<dbReference type="Pfam" id="PF00171">
    <property type="entry name" value="Aldedh"/>
    <property type="match status" value="1"/>
</dbReference>